<keyword evidence="2" id="KW-1185">Reference proteome</keyword>
<accession>A0ABR5NPJ5</accession>
<evidence type="ECO:0000313" key="1">
    <source>
        <dbReference type="EMBL" id="KRG60878.1"/>
    </source>
</evidence>
<proteinExistence type="predicted"/>
<dbReference type="EMBL" id="LDJG01000001">
    <property type="protein sequence ID" value="KRG60878.1"/>
    <property type="molecule type" value="Genomic_DNA"/>
</dbReference>
<reference evidence="1 2" key="1">
    <citation type="submission" date="2015-05" db="EMBL/GenBank/DDBJ databases">
        <title>Genome sequencing and analysis of members of genus Stenotrophomonas.</title>
        <authorList>
            <person name="Patil P.P."/>
            <person name="Midha S."/>
            <person name="Patil P.B."/>
        </authorList>
    </citation>
    <scope>NUCLEOTIDE SEQUENCE [LARGE SCALE GENOMIC DNA]</scope>
    <source>
        <strain evidence="1 2">DSM 12575</strain>
    </source>
</reference>
<dbReference type="RefSeq" id="WP_057504983.1">
    <property type="nucleotide sequence ID" value="NZ_LDJG01000001.1"/>
</dbReference>
<protein>
    <submittedName>
        <fullName evidence="1">Uncharacterized protein</fullName>
    </submittedName>
</protein>
<evidence type="ECO:0000313" key="2">
    <source>
        <dbReference type="Proteomes" id="UP000050902"/>
    </source>
</evidence>
<organism evidence="1 2">
    <name type="scientific">Stenotrophomonas nitritireducens</name>
    <dbReference type="NCBI Taxonomy" id="83617"/>
    <lineage>
        <taxon>Bacteria</taxon>
        <taxon>Pseudomonadati</taxon>
        <taxon>Pseudomonadota</taxon>
        <taxon>Gammaproteobacteria</taxon>
        <taxon>Lysobacterales</taxon>
        <taxon>Lysobacteraceae</taxon>
        <taxon>Stenotrophomonas</taxon>
    </lineage>
</organism>
<comment type="caution">
    <text evidence="1">The sequence shown here is derived from an EMBL/GenBank/DDBJ whole genome shotgun (WGS) entry which is preliminary data.</text>
</comment>
<name>A0ABR5NPJ5_9GAMM</name>
<dbReference type="Proteomes" id="UP000050902">
    <property type="component" value="Unassembled WGS sequence"/>
</dbReference>
<gene>
    <name evidence="1" type="ORF">ABB22_00225</name>
</gene>
<sequence>MSAQMKARWADPAYRKRAAGNNRDERAYRWQHIESGRIVSRTKLEMREEHGLRPDSLDGLVAGRIQTSRGWRLAPRSLLGEGPRWIFP</sequence>